<dbReference type="PANTHER" id="PTHR47307:SF1">
    <property type="entry name" value="GLUTATHIONE-REGULATED POTASSIUM-EFFLUX SYSTEM ANCILLARY PROTEIN KEFG"/>
    <property type="match status" value="1"/>
</dbReference>
<reference evidence="4" key="1">
    <citation type="journal article" date="2019" name="Int. J. Syst. Evol. Microbiol.">
        <title>The Global Catalogue of Microorganisms (GCM) 10K type strain sequencing project: providing services to taxonomists for standard genome sequencing and annotation.</title>
        <authorList>
            <consortium name="The Broad Institute Genomics Platform"/>
            <consortium name="The Broad Institute Genome Sequencing Center for Infectious Disease"/>
            <person name="Wu L."/>
            <person name="Ma J."/>
        </authorList>
    </citation>
    <scope>NUCLEOTIDE SEQUENCE [LARGE SCALE GENOMIC DNA]</scope>
    <source>
        <strain evidence="4">CCM 8951</strain>
    </source>
</reference>
<accession>A0ABW4DJJ9</accession>
<dbReference type="InterPro" id="IPR003680">
    <property type="entry name" value="Flavodoxin_fold"/>
</dbReference>
<dbReference type="InterPro" id="IPR046980">
    <property type="entry name" value="KefG/KefF"/>
</dbReference>
<dbReference type="InterPro" id="IPR029039">
    <property type="entry name" value="Flavoprotein-like_sf"/>
</dbReference>
<organism evidence="3 4">
    <name type="scientific">Lapidilactobacillus mulanensis</name>
    <dbReference type="NCBI Taxonomy" id="2485999"/>
    <lineage>
        <taxon>Bacteria</taxon>
        <taxon>Bacillati</taxon>
        <taxon>Bacillota</taxon>
        <taxon>Bacilli</taxon>
        <taxon>Lactobacillales</taxon>
        <taxon>Lactobacillaceae</taxon>
        <taxon>Lapidilactobacillus</taxon>
    </lineage>
</organism>
<protein>
    <submittedName>
        <fullName evidence="3">NAD(P)H-dependent oxidoreductase</fullName>
        <ecNumber evidence="3">1.-.-.-</ecNumber>
    </submittedName>
</protein>
<dbReference type="Pfam" id="PF02525">
    <property type="entry name" value="Flavodoxin_2"/>
    <property type="match status" value="1"/>
</dbReference>
<evidence type="ECO:0000259" key="2">
    <source>
        <dbReference type="Pfam" id="PF02525"/>
    </source>
</evidence>
<evidence type="ECO:0000256" key="1">
    <source>
        <dbReference type="ARBA" id="ARBA00023002"/>
    </source>
</evidence>
<keyword evidence="1 3" id="KW-0560">Oxidoreductase</keyword>
<dbReference type="GO" id="GO:0016491">
    <property type="term" value="F:oxidoreductase activity"/>
    <property type="evidence" value="ECO:0007669"/>
    <property type="project" value="UniProtKB-KW"/>
</dbReference>
<feature type="domain" description="Flavodoxin-like fold" evidence="2">
    <location>
        <begin position="1"/>
        <end position="161"/>
    </location>
</feature>
<dbReference type="EMBL" id="JBHTOF010000019">
    <property type="protein sequence ID" value="MFD1464799.1"/>
    <property type="molecule type" value="Genomic_DNA"/>
</dbReference>
<evidence type="ECO:0000313" key="4">
    <source>
        <dbReference type="Proteomes" id="UP001597244"/>
    </source>
</evidence>
<name>A0ABW4DJJ9_9LACO</name>
<comment type="caution">
    <text evidence="3">The sequence shown here is derived from an EMBL/GenBank/DDBJ whole genome shotgun (WGS) entry which is preliminary data.</text>
</comment>
<dbReference type="SUPFAM" id="SSF52218">
    <property type="entry name" value="Flavoproteins"/>
    <property type="match status" value="1"/>
</dbReference>
<sequence>MQTLIIVAHPEIENSPTQQFLKASLPADQVTWHELQANGKFDRQKELALLEQTDRVIFQFPFYWYSAPYILKKWQEEVFSGEQKQYRYLAGKELGLVVSLGQSLRHYQAGGSAQYSMSELLRPYQAFAAELDWRYCPPLLISNFSYLDEREKQDLLIRYQQFLTMKNPADFSEQGDWLLAQLATMGEQNSAQNGNLKLVSEQLEAQLTEYQKLTWEVAQIKLGEVD</sequence>
<gene>
    <name evidence="3" type="ORF">ACFQ4L_01665</name>
</gene>
<dbReference type="Proteomes" id="UP001597244">
    <property type="component" value="Unassembled WGS sequence"/>
</dbReference>
<dbReference type="PANTHER" id="PTHR47307">
    <property type="entry name" value="GLUTATHIONE-REGULATED POTASSIUM-EFFLUX SYSTEM ANCILLARY PROTEIN KEFG"/>
    <property type="match status" value="1"/>
</dbReference>
<proteinExistence type="predicted"/>
<evidence type="ECO:0000313" key="3">
    <source>
        <dbReference type="EMBL" id="MFD1464799.1"/>
    </source>
</evidence>
<keyword evidence="4" id="KW-1185">Reference proteome</keyword>
<dbReference type="EC" id="1.-.-.-" evidence="3"/>
<dbReference type="RefSeq" id="WP_164506618.1">
    <property type="nucleotide sequence ID" value="NZ_JBHTOF010000019.1"/>
</dbReference>
<dbReference type="Gene3D" id="3.40.50.360">
    <property type="match status" value="1"/>
</dbReference>